<reference evidence="6" key="1">
    <citation type="submission" date="2017-05" db="EMBL/GenBank/DDBJ databases">
        <authorList>
            <person name="Ray J."/>
            <person name="Price M."/>
            <person name="Deutschbauer A."/>
        </authorList>
    </citation>
    <scope>NUCLEOTIDE SEQUENCE [LARGE SCALE GENOMIC DNA]</scope>
    <source>
        <strain evidence="6">DSM 19842</strain>
    </source>
</reference>
<dbReference type="InterPro" id="IPR029063">
    <property type="entry name" value="SAM-dependent_MTases_sf"/>
</dbReference>
<dbReference type="CDD" id="cd02440">
    <property type="entry name" value="AdoMet_MTases"/>
    <property type="match status" value="1"/>
</dbReference>
<keyword evidence="6" id="KW-1185">Reference proteome</keyword>
<evidence type="ECO:0000259" key="4">
    <source>
        <dbReference type="Pfam" id="PF08241"/>
    </source>
</evidence>
<feature type="domain" description="Methyltransferase type 11" evidence="4">
    <location>
        <begin position="39"/>
        <end position="126"/>
    </location>
</feature>
<evidence type="ECO:0000256" key="3">
    <source>
        <dbReference type="ARBA" id="ARBA00022679"/>
    </source>
</evidence>
<organism evidence="5 6">
    <name type="scientific">Pontibacter actiniarum</name>
    <dbReference type="NCBI Taxonomy" id="323450"/>
    <lineage>
        <taxon>Bacteria</taxon>
        <taxon>Pseudomonadati</taxon>
        <taxon>Bacteroidota</taxon>
        <taxon>Cytophagia</taxon>
        <taxon>Cytophagales</taxon>
        <taxon>Hymenobacteraceae</taxon>
        <taxon>Pontibacter</taxon>
    </lineage>
</organism>
<protein>
    <submittedName>
        <fullName evidence="5">SAM-dependent methyltransferase</fullName>
    </submittedName>
</protein>
<dbReference type="OrthoDB" id="9797252at2"/>
<dbReference type="Pfam" id="PF08241">
    <property type="entry name" value="Methyltransf_11"/>
    <property type="match status" value="1"/>
</dbReference>
<dbReference type="InterPro" id="IPR051052">
    <property type="entry name" value="Diverse_substrate_MTase"/>
</dbReference>
<comment type="similarity">
    <text evidence="1">Belongs to the methyltransferase superfamily.</text>
</comment>
<keyword evidence="2 5" id="KW-0489">Methyltransferase</keyword>
<evidence type="ECO:0000313" key="5">
    <source>
        <dbReference type="EMBL" id="ARS36920.1"/>
    </source>
</evidence>
<dbReference type="KEGG" id="pact:CA264_16625"/>
<dbReference type="InterPro" id="IPR013216">
    <property type="entry name" value="Methyltransf_11"/>
</dbReference>
<name>A0A1X9YVH1_9BACT</name>
<dbReference type="Proteomes" id="UP000266292">
    <property type="component" value="Chromosome"/>
</dbReference>
<gene>
    <name evidence="5" type="ORF">CA264_16625</name>
</gene>
<evidence type="ECO:0000256" key="1">
    <source>
        <dbReference type="ARBA" id="ARBA00008361"/>
    </source>
</evidence>
<dbReference type="PANTHER" id="PTHR44942:SF4">
    <property type="entry name" value="METHYLTRANSFERASE TYPE 11 DOMAIN-CONTAINING PROTEIN"/>
    <property type="match status" value="1"/>
</dbReference>
<proteinExistence type="inferred from homology"/>
<dbReference type="Gene3D" id="3.40.50.150">
    <property type="entry name" value="Vaccinia Virus protein VP39"/>
    <property type="match status" value="1"/>
</dbReference>
<dbReference type="GO" id="GO:0032259">
    <property type="term" value="P:methylation"/>
    <property type="evidence" value="ECO:0007669"/>
    <property type="project" value="UniProtKB-KW"/>
</dbReference>
<sequence>MKDNFSGHAADYAKYRPQYSAELISYLVSLAPAQHLAWDCATGNGQMAGMLSEHFAEVVATDMSEKQVQNAAQMPNITYKVEPAEQSTLADASVDFVVVAQAVHWFEFDKFYKEVKRVLRSEGVLALVGYGLISVSSEVDKLVQKLYEDILGEYWDPERRYIDEAYQTVPFPFQELEVPEFSINYTWAIEDIINYLNTWSAVKHYEKKQHQNPVQLIEQELRQVWPQQQTEVKFNIIAKVGKV</sequence>
<evidence type="ECO:0000313" key="6">
    <source>
        <dbReference type="Proteomes" id="UP000266292"/>
    </source>
</evidence>
<dbReference type="STRING" id="709015.GCA_000472485_03357"/>
<keyword evidence="3 5" id="KW-0808">Transferase</keyword>
<dbReference type="EMBL" id="CP021235">
    <property type="protein sequence ID" value="ARS36920.1"/>
    <property type="molecule type" value="Genomic_DNA"/>
</dbReference>
<evidence type="ECO:0000256" key="2">
    <source>
        <dbReference type="ARBA" id="ARBA00022603"/>
    </source>
</evidence>
<accession>A0A1X9YVH1</accession>
<dbReference type="AlphaFoldDB" id="A0A1X9YVH1"/>
<dbReference type="PANTHER" id="PTHR44942">
    <property type="entry name" value="METHYLTRANSF_11 DOMAIN-CONTAINING PROTEIN"/>
    <property type="match status" value="1"/>
</dbReference>
<dbReference type="SUPFAM" id="SSF53335">
    <property type="entry name" value="S-adenosyl-L-methionine-dependent methyltransferases"/>
    <property type="match status" value="1"/>
</dbReference>
<dbReference type="GO" id="GO:0008757">
    <property type="term" value="F:S-adenosylmethionine-dependent methyltransferase activity"/>
    <property type="evidence" value="ECO:0007669"/>
    <property type="project" value="InterPro"/>
</dbReference>
<dbReference type="RefSeq" id="WP_025608529.1">
    <property type="nucleotide sequence ID" value="NZ_CP021235.1"/>
</dbReference>